<evidence type="ECO:0000256" key="4">
    <source>
        <dbReference type="ARBA" id="ARBA00023242"/>
    </source>
</evidence>
<evidence type="ECO:0000259" key="8">
    <source>
        <dbReference type="Pfam" id="PF25766"/>
    </source>
</evidence>
<feature type="compositionally biased region" description="Basic and acidic residues" evidence="5">
    <location>
        <begin position="144"/>
        <end position="156"/>
    </location>
</feature>
<keyword evidence="10" id="KW-1185">Reference proteome</keyword>
<dbReference type="InterPro" id="IPR055326">
    <property type="entry name" value="MINIYO"/>
</dbReference>
<dbReference type="Pfam" id="PF08620">
    <property type="entry name" value="RPAP1_C"/>
    <property type="match status" value="1"/>
</dbReference>
<dbReference type="OrthoDB" id="348201at2759"/>
<accession>A0A9D5DA29</accession>
<reference evidence="9" key="1">
    <citation type="submission" date="2021-03" db="EMBL/GenBank/DDBJ databases">
        <authorList>
            <person name="Li Z."/>
            <person name="Yang C."/>
        </authorList>
    </citation>
    <scope>NUCLEOTIDE SEQUENCE</scope>
    <source>
        <strain evidence="9">Dzin_1.0</strain>
        <tissue evidence="9">Leaf</tissue>
    </source>
</reference>
<evidence type="ECO:0008006" key="11">
    <source>
        <dbReference type="Google" id="ProtNLM"/>
    </source>
</evidence>
<reference evidence="9" key="2">
    <citation type="journal article" date="2022" name="Hortic Res">
        <title>The genome of Dioscorea zingiberensis sheds light on the biosynthesis, origin and evolution of the medicinally important diosgenin saponins.</title>
        <authorList>
            <person name="Li Y."/>
            <person name="Tan C."/>
            <person name="Li Z."/>
            <person name="Guo J."/>
            <person name="Li S."/>
            <person name="Chen X."/>
            <person name="Wang C."/>
            <person name="Dai X."/>
            <person name="Yang H."/>
            <person name="Song W."/>
            <person name="Hou L."/>
            <person name="Xu J."/>
            <person name="Tong Z."/>
            <person name="Xu A."/>
            <person name="Yuan X."/>
            <person name="Wang W."/>
            <person name="Yang Q."/>
            <person name="Chen L."/>
            <person name="Sun Z."/>
            <person name="Wang K."/>
            <person name="Pan B."/>
            <person name="Chen J."/>
            <person name="Bao Y."/>
            <person name="Liu F."/>
            <person name="Qi X."/>
            <person name="Gang D.R."/>
            <person name="Wen J."/>
            <person name="Li J."/>
        </authorList>
    </citation>
    <scope>NUCLEOTIDE SEQUENCE</scope>
    <source>
        <strain evidence="9">Dzin_1.0</strain>
    </source>
</reference>
<keyword evidence="3" id="KW-0804">Transcription</keyword>
<comment type="similarity">
    <text evidence="2">Belongs to the RPAP1 family.</text>
</comment>
<feature type="domain" description="RPAP1/MINIYO-like TPR repeats" evidence="8">
    <location>
        <begin position="1256"/>
        <end position="1437"/>
    </location>
</feature>
<dbReference type="EMBL" id="JAGGNH010000001">
    <property type="protein sequence ID" value="KAJ0988033.1"/>
    <property type="molecule type" value="Genomic_DNA"/>
</dbReference>
<comment type="caution">
    <text evidence="9">The sequence shown here is derived from an EMBL/GenBank/DDBJ whole genome shotgun (WGS) entry which is preliminary data.</text>
</comment>
<evidence type="ECO:0000313" key="10">
    <source>
        <dbReference type="Proteomes" id="UP001085076"/>
    </source>
</evidence>
<dbReference type="SUPFAM" id="SSF48371">
    <property type="entry name" value="ARM repeat"/>
    <property type="match status" value="1"/>
</dbReference>
<evidence type="ECO:0000256" key="1">
    <source>
        <dbReference type="ARBA" id="ARBA00004123"/>
    </source>
</evidence>
<dbReference type="Proteomes" id="UP001085076">
    <property type="component" value="Miscellaneous, Linkage group lg01"/>
</dbReference>
<sequence>MDGARAKKRGAAGFDASKKKVEEIHHASALVGSIIEKGFSSSSFSSSSSAPGYASFPKPSVLPFPVARHRSHGPHWAPAGAEMDVDGNEEEEEDKDDTDYDPIALLANPIERKQKKGLDFSRWKELVAEESSSTEPVSKKKGVKPSERRGQMEKKGSTPAGSSLPVISTMEVSTAIEQMDETGKKDLPSDMEVDVFPEVASVEKRVFEAENKGHSAPSLMDDIDAENIARLKEMSPDEIAEAQVEIMEKMDPGLVEILRKRGKDKLGKKGNGVMLEKSQLEMRCDPLDAGPKSSAMVGLPGQDLVPSGAVSSSKWKDWSERVEKVRELRFSLEGNVLEINSSLERSSGQNPYLGQYSVQNVAARDFLRTEGDPASVGYTIKEAVALIRSMVPGQRALALQLLGAILNQALHNLQKGKIGDNSGKTNPGIRIVDWQAIWAFALGPEPQIVLSLRIALDDNHDSVVLACAKVIQCILSCDLNEKFFITLEKSPTHLEDICIAPVFRSRPEINDGFLHGGFWKYNTKPSNILSFPGKDDYESDGEEKHTIQDDIVVAEQDVAAGLIRMGILPRICYLLEMESLPTLEECLVSILVALARHSPTSVNAIMKCPRLVQSVIKVFTKEGGMELYPSQIKATILLKVLSKSSKEICMDIVKCGAFQKATWHWYKNAFTLDHWITAGKEHCRLASALMVEQLRLWKVCIKYGYCITYFSDFFPAMCLWLSLPAFEKLIENNVLDEFTSVTREAYLVLGALAQTLPNLHSMEQFNEQGMTFSGDNMEVWCWSHVTPMVDLAVSWLSLKALPFVSALMGQDKKLVSDVQVKYASCIFWVISSVLHMLWSVLDRIAPEEMDDLQDTPLPWLPKFVPIVGLAVVKNCLMNFLGSGDLDSEVFHSKGGSLTDVLCSLRHHADYDVSLSSVSCLHGLVRISSSVDRCIQRARNAYCSEQQEGYSPKVADKILGEGIIKWAQNDLKGVLKVFMTFLQSECHIMQSIEMFGRGGPAPGIGVGWGSSGGGYWSAHVLLAQEDSKLILDLVKIFPVELDKNLLVVDNRHPEKDRSGNMTLALQEICSVLRLCSVLGPGDRATFAKALRFLLQVPILKYLTFFINNLCEVMGIKSSNLQYKEEEYALFHEVLNSHFRSKWLDVKKKSAHKIDKNNDRHEVSRANGALETIHEDRETDETSGKYSDGNSLLIEWSHQRLPLPTHWFLSAIPSIGVAKDSSMYLSNNDLDVAKGGLFLLLGLEATFFLHSDLEESPVSAVSLVWKLHALSVALYGGMDVLLDEKSRNIYETLQEFYGKQLDQLRCKIHSSLIGRRIKFKVTPTFIENLIEQFGAISYGDLVYGRQVALYLHRSVEAVVRLAAWNALSNAHLLELLPPSTKCFDEAEGYLEPVEDNEKILEAYCKSWTSGGLDRAATRGSISFLLALHHLCCFIFNTSSSSGKLSLRNKLAKSLLRSYSQKQHQEGMFLSFLNYRIVESEELVKRVELGRRLEVLKEACEENSLLLAQVEKIKAHALVS</sequence>
<feature type="domain" description="RPAP1 N-terminal" evidence="7">
    <location>
        <begin position="222"/>
        <end position="265"/>
    </location>
</feature>
<protein>
    <recommendedName>
        <fullName evidence="11">Transcriptional elongation regulator MINIYO</fullName>
    </recommendedName>
</protein>
<keyword evidence="4" id="KW-0539">Nucleus</keyword>
<name>A0A9D5DA29_9LILI</name>
<dbReference type="PANTHER" id="PTHR47605:SF2">
    <property type="entry name" value="TRANSCRIPTIONAL ELONGATION REGULATOR MINIYO"/>
    <property type="match status" value="1"/>
</dbReference>
<dbReference type="Pfam" id="PF25766">
    <property type="entry name" value="TPR_RPAP1"/>
    <property type="match status" value="1"/>
</dbReference>
<evidence type="ECO:0000259" key="7">
    <source>
        <dbReference type="Pfam" id="PF08621"/>
    </source>
</evidence>
<dbReference type="InterPro" id="IPR013930">
    <property type="entry name" value="RPAP1_N"/>
</dbReference>
<dbReference type="InterPro" id="IPR016024">
    <property type="entry name" value="ARM-type_fold"/>
</dbReference>
<comment type="subcellular location">
    <subcellularLocation>
        <location evidence="1">Nucleus</location>
    </subcellularLocation>
</comment>
<feature type="compositionally biased region" description="Low complexity" evidence="5">
    <location>
        <begin position="40"/>
        <end position="49"/>
    </location>
</feature>
<evidence type="ECO:0000256" key="2">
    <source>
        <dbReference type="ARBA" id="ARBA00009953"/>
    </source>
</evidence>
<feature type="region of interest" description="Disordered" evidence="5">
    <location>
        <begin position="40"/>
        <end position="100"/>
    </location>
</feature>
<dbReference type="InterPro" id="IPR013929">
    <property type="entry name" value="RPAP1_C"/>
</dbReference>
<dbReference type="PANTHER" id="PTHR47605">
    <property type="entry name" value="TRANSCRIPTIONAL ELONGATION REGULATOR MINIYO"/>
    <property type="match status" value="1"/>
</dbReference>
<evidence type="ECO:0000256" key="3">
    <source>
        <dbReference type="ARBA" id="ARBA00023163"/>
    </source>
</evidence>
<evidence type="ECO:0000313" key="9">
    <source>
        <dbReference type="EMBL" id="KAJ0988033.1"/>
    </source>
</evidence>
<gene>
    <name evidence="9" type="ORF">J5N97_006389</name>
</gene>
<dbReference type="InterPro" id="IPR057989">
    <property type="entry name" value="TPR_RPAP1/MINIYO-like"/>
</dbReference>
<feature type="compositionally biased region" description="Acidic residues" evidence="5">
    <location>
        <begin position="83"/>
        <end position="100"/>
    </location>
</feature>
<feature type="domain" description="RPAP1 C-terminal" evidence="6">
    <location>
        <begin position="327"/>
        <end position="408"/>
    </location>
</feature>
<evidence type="ECO:0000259" key="6">
    <source>
        <dbReference type="Pfam" id="PF08620"/>
    </source>
</evidence>
<dbReference type="Pfam" id="PF08621">
    <property type="entry name" value="RPAP1_N"/>
    <property type="match status" value="1"/>
</dbReference>
<proteinExistence type="inferred from homology"/>
<feature type="region of interest" description="Disordered" evidence="5">
    <location>
        <begin position="127"/>
        <end position="164"/>
    </location>
</feature>
<evidence type="ECO:0000256" key="5">
    <source>
        <dbReference type="SAM" id="MobiDB-lite"/>
    </source>
</evidence>
<organism evidence="9 10">
    <name type="scientific">Dioscorea zingiberensis</name>
    <dbReference type="NCBI Taxonomy" id="325984"/>
    <lineage>
        <taxon>Eukaryota</taxon>
        <taxon>Viridiplantae</taxon>
        <taxon>Streptophyta</taxon>
        <taxon>Embryophyta</taxon>
        <taxon>Tracheophyta</taxon>
        <taxon>Spermatophyta</taxon>
        <taxon>Magnoliopsida</taxon>
        <taxon>Liliopsida</taxon>
        <taxon>Dioscoreales</taxon>
        <taxon>Dioscoreaceae</taxon>
        <taxon>Dioscorea</taxon>
    </lineage>
</organism>